<protein>
    <recommendedName>
        <fullName evidence="2">DUF5067 domain-containing protein</fullName>
    </recommendedName>
</protein>
<evidence type="ECO:0000313" key="4">
    <source>
        <dbReference type="Proteomes" id="UP000199481"/>
    </source>
</evidence>
<dbReference type="InterPro" id="IPR031989">
    <property type="entry name" value="DUF5067"/>
</dbReference>
<proteinExistence type="predicted"/>
<dbReference type="AlphaFoldDB" id="A0A1H0ZI88"/>
<reference evidence="4" key="1">
    <citation type="submission" date="2016-10" db="EMBL/GenBank/DDBJ databases">
        <authorList>
            <person name="Varghese N."/>
            <person name="Submissions S."/>
        </authorList>
    </citation>
    <scope>NUCLEOTIDE SEQUENCE [LARGE SCALE GENOMIC DNA]</scope>
    <source>
        <strain evidence="4">MPL-11</strain>
    </source>
</reference>
<keyword evidence="1" id="KW-0732">Signal</keyword>
<dbReference type="EMBL" id="FNJW01000008">
    <property type="protein sequence ID" value="SDQ27077.1"/>
    <property type="molecule type" value="Genomic_DNA"/>
</dbReference>
<feature type="domain" description="DUF5067" evidence="2">
    <location>
        <begin position="29"/>
        <end position="149"/>
    </location>
</feature>
<evidence type="ECO:0000259" key="2">
    <source>
        <dbReference type="Pfam" id="PF16729"/>
    </source>
</evidence>
<gene>
    <name evidence="3" type="ORF">SAMN04487752_1533</name>
</gene>
<dbReference type="InterPro" id="IPR029050">
    <property type="entry name" value="Immunoprotect_excell_Ig-like"/>
</dbReference>
<accession>A0A1H0ZI88</accession>
<dbReference type="Gene3D" id="2.60.40.1240">
    <property type="match status" value="1"/>
</dbReference>
<dbReference type="Proteomes" id="UP000199481">
    <property type="component" value="Unassembled WGS sequence"/>
</dbReference>
<dbReference type="Pfam" id="PF16729">
    <property type="entry name" value="DUF5067"/>
    <property type="match status" value="1"/>
</dbReference>
<keyword evidence="4" id="KW-1185">Reference proteome</keyword>
<dbReference type="RefSeq" id="WP_035020495.1">
    <property type="nucleotide sequence ID" value="NZ_CP084916.1"/>
</dbReference>
<evidence type="ECO:0000256" key="1">
    <source>
        <dbReference type="ARBA" id="ARBA00022729"/>
    </source>
</evidence>
<sequence length="166" mass="18741">MISVAACKTTNESSIGTSSQESESIEELTIPYYKDDELVTFDATIKFLSYEVRDDKEGDLSLLILAEYTNLSDEKRIPIQDFGYFTVSQTLEQQEVFLEEQAVISEKTAKDSKYSQTLGNKVSEVDPGDTVEFIYSLKLKNTNSVKLTMMSLVDEYVIGEKLLNLE</sequence>
<organism evidence="3 4">
    <name type="scientific">Carnobacterium viridans</name>
    <dbReference type="NCBI Taxonomy" id="174587"/>
    <lineage>
        <taxon>Bacteria</taxon>
        <taxon>Bacillati</taxon>
        <taxon>Bacillota</taxon>
        <taxon>Bacilli</taxon>
        <taxon>Lactobacillales</taxon>
        <taxon>Carnobacteriaceae</taxon>
        <taxon>Carnobacterium</taxon>
    </lineage>
</organism>
<evidence type="ECO:0000313" key="3">
    <source>
        <dbReference type="EMBL" id="SDQ27077.1"/>
    </source>
</evidence>
<name>A0A1H0ZI88_9LACT</name>